<gene>
    <name evidence="14" type="ORF">EUGRSUZ_A02086</name>
</gene>
<feature type="domain" description="GATA-type" evidence="13">
    <location>
        <begin position="204"/>
        <end position="240"/>
    </location>
</feature>
<sequence>MEFCRNVSVPGDSQPKLGGFASNSLDELFSNQKPEADVSMEWLSVFVEDCLSSSGNTLQVQTLPTPSSASVPSKTPSKPSSTNLPSLHKIVVTGKARSKRKRIAAAKTKNNAFLMMPAWPNHSADPLLLHQSHWLADSELIEPKKQEQEQEQPKKQEQELPKTTTTNMPSSPTQCDAEEEEAVESKEDHSEESGGGGGGGAGQQGTGRRCTHCLSQRTPQWRAGPMGPKTLCNACGVRYKSGRLLPEYRPAKSPTFVSYLHSNSHKKVMEMRSSNVSLLSPSGERR</sequence>
<dbReference type="PROSITE" id="PS00344">
    <property type="entry name" value="GATA_ZN_FINGER_1"/>
    <property type="match status" value="1"/>
</dbReference>
<dbReference type="OrthoDB" id="2162994at2759"/>
<name>A0A059DH00_EUCGR</name>
<dbReference type="CDD" id="cd00202">
    <property type="entry name" value="ZnF_GATA"/>
    <property type="match status" value="1"/>
</dbReference>
<proteinExistence type="inferred from homology"/>
<comment type="similarity">
    <text evidence="2">Belongs to the type IV zinc-finger family. Class A subfamily.</text>
</comment>
<dbReference type="Gramene" id="KCW89852">
    <property type="protein sequence ID" value="KCW89852"/>
    <property type="gene ID" value="EUGRSUZ_A02086"/>
</dbReference>
<keyword evidence="10" id="KW-0539">Nucleus</keyword>
<dbReference type="AlphaFoldDB" id="A0A059DH00"/>
<evidence type="ECO:0000256" key="10">
    <source>
        <dbReference type="ARBA" id="ARBA00023242"/>
    </source>
</evidence>
<reference evidence="14" key="1">
    <citation type="submission" date="2013-07" db="EMBL/GenBank/DDBJ databases">
        <title>The genome of Eucalyptus grandis.</title>
        <authorList>
            <person name="Schmutz J."/>
            <person name="Hayes R."/>
            <person name="Myburg A."/>
            <person name="Tuskan G."/>
            <person name="Grattapaglia D."/>
            <person name="Rokhsar D.S."/>
        </authorList>
    </citation>
    <scope>NUCLEOTIDE SEQUENCE</scope>
    <source>
        <tissue evidence="14">Leaf extractions</tissue>
    </source>
</reference>
<dbReference type="OMA" id="MPRRCTH"/>
<accession>A0A059DH00</accession>
<comment type="subcellular location">
    <subcellularLocation>
        <location evidence="1">Nucleus</location>
    </subcellularLocation>
</comment>
<evidence type="ECO:0000313" key="14">
    <source>
        <dbReference type="EMBL" id="KCW89852.1"/>
    </source>
</evidence>
<dbReference type="GO" id="GO:0030154">
    <property type="term" value="P:cell differentiation"/>
    <property type="evidence" value="ECO:0000318"/>
    <property type="project" value="GO_Central"/>
</dbReference>
<keyword evidence="7" id="KW-0238">DNA-binding</keyword>
<organism evidence="14">
    <name type="scientific">Eucalyptus grandis</name>
    <name type="common">Flooded gum</name>
    <dbReference type="NCBI Taxonomy" id="71139"/>
    <lineage>
        <taxon>Eukaryota</taxon>
        <taxon>Viridiplantae</taxon>
        <taxon>Streptophyta</taxon>
        <taxon>Embryophyta</taxon>
        <taxon>Tracheophyta</taxon>
        <taxon>Spermatophyta</taxon>
        <taxon>Magnoliopsida</taxon>
        <taxon>eudicotyledons</taxon>
        <taxon>Gunneridae</taxon>
        <taxon>Pentapetalae</taxon>
        <taxon>rosids</taxon>
        <taxon>malvids</taxon>
        <taxon>Myrtales</taxon>
        <taxon>Myrtaceae</taxon>
        <taxon>Myrtoideae</taxon>
        <taxon>Eucalypteae</taxon>
        <taxon>Eucalyptus</taxon>
    </lineage>
</organism>
<dbReference type="SUPFAM" id="SSF57716">
    <property type="entry name" value="Glucocorticoid receptor-like (DNA-binding domain)"/>
    <property type="match status" value="1"/>
</dbReference>
<evidence type="ECO:0000256" key="1">
    <source>
        <dbReference type="ARBA" id="ARBA00004123"/>
    </source>
</evidence>
<evidence type="ECO:0000256" key="11">
    <source>
        <dbReference type="PROSITE-ProRule" id="PRU00094"/>
    </source>
</evidence>
<feature type="compositionally biased region" description="Basic and acidic residues" evidence="12">
    <location>
        <begin position="183"/>
        <end position="192"/>
    </location>
</feature>
<dbReference type="Gene3D" id="3.30.50.10">
    <property type="entry name" value="Erythroid Transcription Factor GATA-1, subunit A"/>
    <property type="match status" value="1"/>
</dbReference>
<feature type="compositionally biased region" description="Low complexity" evidence="12">
    <location>
        <begin position="64"/>
        <end position="85"/>
    </location>
</feature>
<feature type="compositionally biased region" description="Polar residues" evidence="12">
    <location>
        <begin position="161"/>
        <end position="174"/>
    </location>
</feature>
<dbReference type="InterPro" id="IPR013088">
    <property type="entry name" value="Znf_NHR/GATA"/>
</dbReference>
<dbReference type="EMBL" id="KK198753">
    <property type="protein sequence ID" value="KCW89852.1"/>
    <property type="molecule type" value="Genomic_DNA"/>
</dbReference>
<evidence type="ECO:0000256" key="7">
    <source>
        <dbReference type="ARBA" id="ARBA00023125"/>
    </source>
</evidence>
<feature type="region of interest" description="Disordered" evidence="12">
    <location>
        <begin position="144"/>
        <end position="211"/>
    </location>
</feature>
<dbReference type="eggNOG" id="KOG1601">
    <property type="taxonomic scope" value="Eukaryota"/>
</dbReference>
<dbReference type="PANTHER" id="PTHR45658:SF143">
    <property type="entry name" value="GATA-TYPE DOMAIN-CONTAINING PROTEIN"/>
    <property type="match status" value="1"/>
</dbReference>
<evidence type="ECO:0000256" key="4">
    <source>
        <dbReference type="ARBA" id="ARBA00022771"/>
    </source>
</evidence>
<keyword evidence="3" id="KW-0479">Metal-binding</keyword>
<evidence type="ECO:0000256" key="5">
    <source>
        <dbReference type="ARBA" id="ARBA00022833"/>
    </source>
</evidence>
<protein>
    <recommendedName>
        <fullName evidence="13">GATA-type domain-containing protein</fullName>
    </recommendedName>
</protein>
<feature type="compositionally biased region" description="Basic and acidic residues" evidence="12">
    <location>
        <begin position="144"/>
        <end position="160"/>
    </location>
</feature>
<keyword evidence="6" id="KW-0805">Transcription regulation</keyword>
<dbReference type="GO" id="GO:0006357">
    <property type="term" value="P:regulation of transcription by RNA polymerase II"/>
    <property type="evidence" value="ECO:0000318"/>
    <property type="project" value="GO_Central"/>
</dbReference>
<dbReference type="InParanoid" id="A0A059DH00"/>
<feature type="compositionally biased region" description="Gly residues" evidence="12">
    <location>
        <begin position="193"/>
        <end position="205"/>
    </location>
</feature>
<keyword evidence="4 11" id="KW-0863">Zinc-finger</keyword>
<keyword evidence="8" id="KW-0010">Activator</keyword>
<dbReference type="InterPro" id="IPR051140">
    <property type="entry name" value="GATA_TF"/>
</dbReference>
<dbReference type="GO" id="GO:0000976">
    <property type="term" value="F:transcription cis-regulatory region binding"/>
    <property type="evidence" value="ECO:0000318"/>
    <property type="project" value="GO_Central"/>
</dbReference>
<dbReference type="FunFam" id="3.30.50.10:FF:000018">
    <property type="entry name" value="GATA transcription factor"/>
    <property type="match status" value="1"/>
</dbReference>
<evidence type="ECO:0000256" key="8">
    <source>
        <dbReference type="ARBA" id="ARBA00023159"/>
    </source>
</evidence>
<dbReference type="Pfam" id="PF00320">
    <property type="entry name" value="GATA"/>
    <property type="match status" value="1"/>
</dbReference>
<dbReference type="PROSITE" id="PS50114">
    <property type="entry name" value="GATA_ZN_FINGER_2"/>
    <property type="match status" value="1"/>
</dbReference>
<dbReference type="GO" id="GO:0005634">
    <property type="term" value="C:nucleus"/>
    <property type="evidence" value="ECO:0000318"/>
    <property type="project" value="GO_Central"/>
</dbReference>
<evidence type="ECO:0000256" key="6">
    <source>
        <dbReference type="ARBA" id="ARBA00023015"/>
    </source>
</evidence>
<keyword evidence="9" id="KW-0804">Transcription</keyword>
<evidence type="ECO:0000259" key="13">
    <source>
        <dbReference type="PROSITE" id="PS50114"/>
    </source>
</evidence>
<dbReference type="SMART" id="SM00401">
    <property type="entry name" value="ZnF_GATA"/>
    <property type="match status" value="1"/>
</dbReference>
<keyword evidence="5" id="KW-0862">Zinc</keyword>
<evidence type="ECO:0000256" key="2">
    <source>
        <dbReference type="ARBA" id="ARBA00005694"/>
    </source>
</evidence>
<dbReference type="KEGG" id="egr:104442789"/>
<feature type="region of interest" description="Disordered" evidence="12">
    <location>
        <begin position="57"/>
        <end position="85"/>
    </location>
</feature>
<dbReference type="PANTHER" id="PTHR45658">
    <property type="entry name" value="GATA TRANSCRIPTION FACTOR"/>
    <property type="match status" value="1"/>
</dbReference>
<evidence type="ECO:0000256" key="3">
    <source>
        <dbReference type="ARBA" id="ARBA00022723"/>
    </source>
</evidence>
<evidence type="ECO:0000256" key="12">
    <source>
        <dbReference type="SAM" id="MobiDB-lite"/>
    </source>
</evidence>
<dbReference type="InterPro" id="IPR000679">
    <property type="entry name" value="Znf_GATA"/>
</dbReference>
<evidence type="ECO:0000256" key="9">
    <source>
        <dbReference type="ARBA" id="ARBA00023163"/>
    </source>
</evidence>
<dbReference type="GO" id="GO:0008270">
    <property type="term" value="F:zinc ion binding"/>
    <property type="evidence" value="ECO:0007669"/>
    <property type="project" value="UniProtKB-KW"/>
</dbReference>